<evidence type="ECO:0000256" key="1">
    <source>
        <dbReference type="ARBA" id="ARBA00023015"/>
    </source>
</evidence>
<evidence type="ECO:0000313" key="5">
    <source>
        <dbReference type="EMBL" id="OPJ57027.1"/>
    </source>
</evidence>
<sequence length="335" mass="37506">MKVTIKDIARLAGVSTATVSKIINNKDDSISKDTRDKVIRIMKESNYVPNTIARSLVTKKTKTIGLVIPDIANPFFPELARGAEDKANKEGYNLIICNTDDDTAKEDRYVSMLVEKMVDGIIFTASSERTSDFISLRNTKIPIILVDRDIDLEGINGKITVDNFIGAYEGTRHLIEQGHKDVIFIAGSLKSKTSIDRLNGYKKALQDYSIEFKEENVIEGSYKTEWGYEAVSNLLNKKQNFTALFCANDLIAIGAIKALKENDIKTPQEVAVLGFDDIYISKLVDPQLSTVRQPIYEMGYKSVEILIDILKNKSSKEKDVVLIPELIIRDSTVKE</sequence>
<dbReference type="SUPFAM" id="SSF53822">
    <property type="entry name" value="Periplasmic binding protein-like I"/>
    <property type="match status" value="1"/>
</dbReference>
<keyword evidence="2" id="KW-0238">DNA-binding</keyword>
<dbReference type="OrthoDB" id="369222at2"/>
<dbReference type="Pfam" id="PF00356">
    <property type="entry name" value="LacI"/>
    <property type="match status" value="1"/>
</dbReference>
<dbReference type="SMART" id="SM00354">
    <property type="entry name" value="HTH_LACI"/>
    <property type="match status" value="1"/>
</dbReference>
<name>A0A1V4IBX7_9FIRM</name>
<dbReference type="GO" id="GO:0003700">
    <property type="term" value="F:DNA-binding transcription factor activity"/>
    <property type="evidence" value="ECO:0007669"/>
    <property type="project" value="TreeGrafter"/>
</dbReference>
<dbReference type="GO" id="GO:0000976">
    <property type="term" value="F:transcription cis-regulatory region binding"/>
    <property type="evidence" value="ECO:0007669"/>
    <property type="project" value="TreeGrafter"/>
</dbReference>
<protein>
    <submittedName>
        <fullName evidence="5">HTH-type transcriptional regulator DegA</fullName>
    </submittedName>
</protein>
<dbReference type="InterPro" id="IPR010982">
    <property type="entry name" value="Lambda_DNA-bd_dom_sf"/>
</dbReference>
<dbReference type="Gene3D" id="3.40.50.2300">
    <property type="match status" value="2"/>
</dbReference>
<evidence type="ECO:0000313" key="6">
    <source>
        <dbReference type="Proteomes" id="UP000190140"/>
    </source>
</evidence>
<dbReference type="SUPFAM" id="SSF47413">
    <property type="entry name" value="lambda repressor-like DNA-binding domains"/>
    <property type="match status" value="1"/>
</dbReference>
<keyword evidence="6" id="KW-1185">Reference proteome</keyword>
<dbReference type="Gene3D" id="1.10.260.40">
    <property type="entry name" value="lambda repressor-like DNA-binding domains"/>
    <property type="match status" value="1"/>
</dbReference>
<dbReference type="PANTHER" id="PTHR30146:SF109">
    <property type="entry name" value="HTH-TYPE TRANSCRIPTIONAL REGULATOR GALS"/>
    <property type="match status" value="1"/>
</dbReference>
<keyword evidence="3" id="KW-0804">Transcription</keyword>
<keyword evidence="1" id="KW-0805">Transcription regulation</keyword>
<reference evidence="5 6" key="1">
    <citation type="submission" date="2017-03" db="EMBL/GenBank/DDBJ databases">
        <title>Genome sequence of Clostridium thermoalcaliphilum DSM 7309.</title>
        <authorList>
            <person name="Poehlein A."/>
            <person name="Daniel R."/>
        </authorList>
    </citation>
    <scope>NUCLEOTIDE SEQUENCE [LARGE SCALE GENOMIC DNA]</scope>
    <source>
        <strain evidence="5 6">DSM 7309</strain>
    </source>
</reference>
<comment type="caution">
    <text evidence="5">The sequence shown here is derived from an EMBL/GenBank/DDBJ whole genome shotgun (WGS) entry which is preliminary data.</text>
</comment>
<dbReference type="Proteomes" id="UP000190140">
    <property type="component" value="Unassembled WGS sequence"/>
</dbReference>
<dbReference type="Pfam" id="PF00532">
    <property type="entry name" value="Peripla_BP_1"/>
    <property type="match status" value="1"/>
</dbReference>
<dbReference type="STRING" id="29349.CLOTH_03090"/>
<dbReference type="AlphaFoldDB" id="A0A1V4IBX7"/>
<dbReference type="InterPro" id="IPR000843">
    <property type="entry name" value="HTH_LacI"/>
</dbReference>
<dbReference type="PANTHER" id="PTHR30146">
    <property type="entry name" value="LACI-RELATED TRANSCRIPTIONAL REPRESSOR"/>
    <property type="match status" value="1"/>
</dbReference>
<dbReference type="CDD" id="cd06267">
    <property type="entry name" value="PBP1_LacI_sugar_binding-like"/>
    <property type="match status" value="1"/>
</dbReference>
<dbReference type="PRINTS" id="PR00036">
    <property type="entry name" value="HTHLACI"/>
</dbReference>
<feature type="domain" description="HTH lacI-type" evidence="4">
    <location>
        <begin position="3"/>
        <end position="58"/>
    </location>
</feature>
<dbReference type="EMBL" id="MZGW01000001">
    <property type="protein sequence ID" value="OPJ57027.1"/>
    <property type="molecule type" value="Genomic_DNA"/>
</dbReference>
<evidence type="ECO:0000259" key="4">
    <source>
        <dbReference type="PROSITE" id="PS50932"/>
    </source>
</evidence>
<evidence type="ECO:0000256" key="2">
    <source>
        <dbReference type="ARBA" id="ARBA00023125"/>
    </source>
</evidence>
<dbReference type="InterPro" id="IPR001761">
    <property type="entry name" value="Peripla_BP/Lac1_sug-bd_dom"/>
</dbReference>
<dbReference type="InterPro" id="IPR028082">
    <property type="entry name" value="Peripla_BP_I"/>
</dbReference>
<dbReference type="CDD" id="cd01392">
    <property type="entry name" value="HTH_LacI"/>
    <property type="match status" value="1"/>
</dbReference>
<dbReference type="PROSITE" id="PS00356">
    <property type="entry name" value="HTH_LACI_1"/>
    <property type="match status" value="1"/>
</dbReference>
<proteinExistence type="predicted"/>
<dbReference type="PROSITE" id="PS50932">
    <property type="entry name" value="HTH_LACI_2"/>
    <property type="match status" value="1"/>
</dbReference>
<organism evidence="5 6">
    <name type="scientific">Alkalithermobacter paradoxus</name>
    <dbReference type="NCBI Taxonomy" id="29349"/>
    <lineage>
        <taxon>Bacteria</taxon>
        <taxon>Bacillati</taxon>
        <taxon>Bacillota</taxon>
        <taxon>Clostridia</taxon>
        <taxon>Peptostreptococcales</taxon>
        <taxon>Tepidibacteraceae</taxon>
        <taxon>Alkalithermobacter</taxon>
    </lineage>
</organism>
<dbReference type="RefSeq" id="WP_079410534.1">
    <property type="nucleotide sequence ID" value="NZ_MZGW01000001.1"/>
</dbReference>
<gene>
    <name evidence="5" type="primary">degA</name>
    <name evidence="5" type="ORF">CLOTH_03090</name>
</gene>
<accession>A0A1V4IBX7</accession>
<evidence type="ECO:0000256" key="3">
    <source>
        <dbReference type="ARBA" id="ARBA00023163"/>
    </source>
</evidence>